<organism evidence="2 3">
    <name type="scientific">Eikenella longinqua</name>
    <dbReference type="NCBI Taxonomy" id="1795827"/>
    <lineage>
        <taxon>Bacteria</taxon>
        <taxon>Pseudomonadati</taxon>
        <taxon>Pseudomonadota</taxon>
        <taxon>Betaproteobacteria</taxon>
        <taxon>Neisseriales</taxon>
        <taxon>Neisseriaceae</taxon>
        <taxon>Eikenella</taxon>
    </lineage>
</organism>
<dbReference type="GO" id="GO:0003700">
    <property type="term" value="F:DNA-binding transcription factor activity"/>
    <property type="evidence" value="ECO:0007669"/>
    <property type="project" value="InterPro"/>
</dbReference>
<dbReference type="RefSeq" id="WP_067590525.1">
    <property type="nucleotide sequence ID" value="NZ_LXSL01000012.1"/>
</dbReference>
<dbReference type="InterPro" id="IPR039422">
    <property type="entry name" value="MarR/SlyA-like"/>
</dbReference>
<dbReference type="Gene3D" id="1.10.10.10">
    <property type="entry name" value="Winged helix-like DNA-binding domain superfamily/Winged helix DNA-binding domain"/>
    <property type="match status" value="1"/>
</dbReference>
<dbReference type="PANTHER" id="PTHR33164:SF89">
    <property type="entry name" value="MARR FAMILY REGULATORY PROTEIN"/>
    <property type="match status" value="1"/>
</dbReference>
<evidence type="ECO:0000313" key="2">
    <source>
        <dbReference type="EMBL" id="OAM30845.1"/>
    </source>
</evidence>
<gene>
    <name evidence="2" type="ORF">A7P95_02260</name>
</gene>
<dbReference type="Pfam" id="PF12802">
    <property type="entry name" value="MarR_2"/>
    <property type="match status" value="1"/>
</dbReference>
<dbReference type="Proteomes" id="UP000077885">
    <property type="component" value="Unassembled WGS sequence"/>
</dbReference>
<dbReference type="PROSITE" id="PS50995">
    <property type="entry name" value="HTH_MARR_2"/>
    <property type="match status" value="1"/>
</dbReference>
<dbReference type="GO" id="GO:0003677">
    <property type="term" value="F:DNA binding"/>
    <property type="evidence" value="ECO:0007669"/>
    <property type="project" value="UniProtKB-KW"/>
</dbReference>
<comment type="caution">
    <text evidence="2">The sequence shown here is derived from an EMBL/GenBank/DDBJ whole genome shotgun (WGS) entry which is preliminary data.</text>
</comment>
<dbReference type="SMART" id="SM00347">
    <property type="entry name" value="HTH_MARR"/>
    <property type="match status" value="1"/>
</dbReference>
<sequence length="144" mass="16464">MHSSELIGKHVSEIDAVFDDWITQLGLSYTHFAVLYSLAAVPEGQCTQKQICQEYFLPKQTVFNVCKEYREKGWIEFHPSTTDKRERIMLLTEAGRAQAEPVMARTNRMCDNAIAAFGKKKTEQMFALMSEFCQICRTEMGKPG</sequence>
<dbReference type="Gene3D" id="6.10.250.820">
    <property type="match status" value="1"/>
</dbReference>
<dbReference type="PANTHER" id="PTHR33164">
    <property type="entry name" value="TRANSCRIPTIONAL REGULATOR, MARR FAMILY"/>
    <property type="match status" value="1"/>
</dbReference>
<keyword evidence="2" id="KW-0238">DNA-binding</keyword>
<reference evidence="3" key="1">
    <citation type="submission" date="2016-05" db="EMBL/GenBank/DDBJ databases">
        <title>Draft genome of Corynebacterium afermentans subsp. afermentans LCDC 88199T.</title>
        <authorList>
            <person name="Bernier A.-M."/>
            <person name="Bernard K."/>
        </authorList>
    </citation>
    <scope>NUCLEOTIDE SEQUENCE [LARGE SCALE GENOMIC DNA]</scope>
    <source>
        <strain evidence="3">NML02-A-017</strain>
    </source>
</reference>
<evidence type="ECO:0000313" key="3">
    <source>
        <dbReference type="Proteomes" id="UP000077885"/>
    </source>
</evidence>
<dbReference type="STRING" id="1795827.A7P95_02260"/>
<dbReference type="SUPFAM" id="SSF46785">
    <property type="entry name" value="Winged helix' DNA-binding domain"/>
    <property type="match status" value="1"/>
</dbReference>
<protein>
    <submittedName>
        <fullName evidence="2">DNA-binding protein</fullName>
    </submittedName>
</protein>
<dbReference type="AlphaFoldDB" id="A0A1A9S2U5"/>
<name>A0A1A9S2U5_9NEIS</name>
<dbReference type="EMBL" id="LXSL01000012">
    <property type="protein sequence ID" value="OAM30845.1"/>
    <property type="molecule type" value="Genomic_DNA"/>
</dbReference>
<proteinExistence type="predicted"/>
<dbReference type="InterPro" id="IPR036388">
    <property type="entry name" value="WH-like_DNA-bd_sf"/>
</dbReference>
<dbReference type="InterPro" id="IPR000835">
    <property type="entry name" value="HTH_MarR-typ"/>
</dbReference>
<dbReference type="InterPro" id="IPR036390">
    <property type="entry name" value="WH_DNA-bd_sf"/>
</dbReference>
<dbReference type="GO" id="GO:0006950">
    <property type="term" value="P:response to stress"/>
    <property type="evidence" value="ECO:0007669"/>
    <property type="project" value="TreeGrafter"/>
</dbReference>
<keyword evidence="3" id="KW-1185">Reference proteome</keyword>
<accession>A0A1A9S2U5</accession>
<feature type="domain" description="HTH marR-type" evidence="1">
    <location>
        <begin position="1"/>
        <end position="134"/>
    </location>
</feature>
<evidence type="ECO:0000259" key="1">
    <source>
        <dbReference type="PROSITE" id="PS50995"/>
    </source>
</evidence>
<dbReference type="OrthoDB" id="3232829at2"/>